<dbReference type="SUPFAM" id="SSF46689">
    <property type="entry name" value="Homeodomain-like"/>
    <property type="match status" value="1"/>
</dbReference>
<evidence type="ECO:0000313" key="7">
    <source>
        <dbReference type="EMBL" id="ADY62677.1"/>
    </source>
</evidence>
<proteinExistence type="predicted"/>
<evidence type="ECO:0000256" key="1">
    <source>
        <dbReference type="ARBA" id="ARBA00023125"/>
    </source>
</evidence>
<protein>
    <submittedName>
        <fullName evidence="7">MTLa1</fullName>
    </submittedName>
</protein>
<dbReference type="Pfam" id="PF00046">
    <property type="entry name" value="Homeodomain"/>
    <property type="match status" value="1"/>
</dbReference>
<dbReference type="SMART" id="SM00389">
    <property type="entry name" value="HOX"/>
    <property type="match status" value="1"/>
</dbReference>
<feature type="DNA-binding region" description="Homeobox" evidence="4">
    <location>
        <begin position="125"/>
        <end position="184"/>
    </location>
</feature>
<dbReference type="GO" id="GO:0005634">
    <property type="term" value="C:nucleus"/>
    <property type="evidence" value="ECO:0007669"/>
    <property type="project" value="UniProtKB-SubCell"/>
</dbReference>
<accession>F1D922</accession>
<dbReference type="GO" id="GO:0000981">
    <property type="term" value="F:DNA-binding transcription factor activity, RNA polymerase II-specific"/>
    <property type="evidence" value="ECO:0007669"/>
    <property type="project" value="InterPro"/>
</dbReference>
<dbReference type="GO" id="GO:0003677">
    <property type="term" value="F:DNA binding"/>
    <property type="evidence" value="ECO:0007669"/>
    <property type="project" value="UniProtKB-UniRule"/>
</dbReference>
<dbReference type="AlphaFoldDB" id="F1D922"/>
<sequence>MNSEYYEGKALLDSLTVLEELTNTTTLVRSTTEQGNSDTMDNPRQLVQDLKENCNSIDPRLEWGLEQLPSNLRSIELFEKEDIVPIPLQFNTKFLLRRVSISVGNSMTEKLTLQDTYLCGSWNSLKTPRQRLSLSSKELLERIFLVKQFPNRRERELIAKKCGVSPLQIRVWFTNKRMRSKTVRVECGATIMEVPLDEVQKH</sequence>
<name>F1D922_9ASCO</name>
<dbReference type="InterPro" id="IPR001356">
    <property type="entry name" value="HD"/>
</dbReference>
<dbReference type="InterPro" id="IPR009057">
    <property type="entry name" value="Homeodomain-like_sf"/>
</dbReference>
<evidence type="ECO:0000256" key="4">
    <source>
        <dbReference type="PROSITE-ProRule" id="PRU00108"/>
    </source>
</evidence>
<evidence type="ECO:0000259" key="6">
    <source>
        <dbReference type="PROSITE" id="PS50071"/>
    </source>
</evidence>
<feature type="domain" description="Homeobox" evidence="6">
    <location>
        <begin position="123"/>
        <end position="183"/>
    </location>
</feature>
<evidence type="ECO:0000256" key="3">
    <source>
        <dbReference type="ARBA" id="ARBA00023242"/>
    </source>
</evidence>
<keyword evidence="2 4" id="KW-0371">Homeobox</keyword>
<comment type="subcellular location">
    <subcellularLocation>
        <location evidence="4 5">Nucleus</location>
    </subcellularLocation>
</comment>
<dbReference type="PROSITE" id="PS00027">
    <property type="entry name" value="HOMEOBOX_1"/>
    <property type="match status" value="1"/>
</dbReference>
<keyword evidence="3 4" id="KW-0539">Nucleus</keyword>
<dbReference type="CDD" id="cd00086">
    <property type="entry name" value="homeodomain"/>
    <property type="match status" value="1"/>
</dbReference>
<dbReference type="EMBL" id="HQ696679">
    <property type="protein sequence ID" value="ADY62677.1"/>
    <property type="molecule type" value="Genomic_DNA"/>
</dbReference>
<dbReference type="PROSITE" id="PS50071">
    <property type="entry name" value="HOMEOBOX_2"/>
    <property type="match status" value="1"/>
</dbReference>
<keyword evidence="1 4" id="KW-0238">DNA-binding</keyword>
<organism evidence="7">
    <name type="scientific">Candida orthopsilosis</name>
    <dbReference type="NCBI Taxonomy" id="273371"/>
    <lineage>
        <taxon>Eukaryota</taxon>
        <taxon>Fungi</taxon>
        <taxon>Dikarya</taxon>
        <taxon>Ascomycota</taxon>
        <taxon>Saccharomycotina</taxon>
        <taxon>Pichiomycetes</taxon>
        <taxon>Debaryomycetaceae</taxon>
        <taxon>Candida/Lodderomyces clade</taxon>
        <taxon>Candida</taxon>
    </lineage>
</organism>
<evidence type="ECO:0000256" key="2">
    <source>
        <dbReference type="ARBA" id="ARBA00023155"/>
    </source>
</evidence>
<gene>
    <name evidence="7" type="primary">MTLa1</name>
</gene>
<dbReference type="InterPro" id="IPR017970">
    <property type="entry name" value="Homeobox_CS"/>
</dbReference>
<evidence type="ECO:0000256" key="5">
    <source>
        <dbReference type="RuleBase" id="RU000682"/>
    </source>
</evidence>
<dbReference type="Gene3D" id="1.10.10.60">
    <property type="entry name" value="Homeodomain-like"/>
    <property type="match status" value="1"/>
</dbReference>
<reference evidence="7" key="1">
    <citation type="journal article" date="2011" name="Eukaryot. Cell">
        <title>Evolution of mating within the Candida parapsilosis species group.</title>
        <authorList>
            <person name="Sai S."/>
            <person name="Holland L.M."/>
            <person name="McGee C.F."/>
            <person name="Lynch D.B."/>
            <person name="Butler G."/>
        </authorList>
    </citation>
    <scope>NUCLEOTIDE SEQUENCE</scope>
    <source>
        <strain evidence="7">J981224</strain>
    </source>
</reference>